<name>F5XYH7_RAMTT</name>
<accession>F5XYH7</accession>
<protein>
    <submittedName>
        <fullName evidence="1">Uncharacterized protein</fullName>
    </submittedName>
</protein>
<dbReference type="AlphaFoldDB" id="F5XYH7"/>
<evidence type="ECO:0000313" key="2">
    <source>
        <dbReference type="Proteomes" id="UP000008385"/>
    </source>
</evidence>
<reference evidence="1 2" key="2">
    <citation type="journal article" date="2011" name="PLoS ONE">
        <title>The Cyst-Dividing Bacterium Ramlibacter tataouinensis TTB310 Genome Reveals a Well-Stocked Toolbox for Adaptation to a Desert Environment.</title>
        <authorList>
            <person name="De Luca G."/>
            <person name="Barakat M."/>
            <person name="Ortet P."/>
            <person name="Fochesato S."/>
            <person name="Jourlin-Castelli C."/>
            <person name="Ansaldi M."/>
            <person name="Py B."/>
            <person name="Fichant G."/>
            <person name="Coutinho P.M."/>
            <person name="Voulhoux R."/>
            <person name="Bastien O."/>
            <person name="Marechal E."/>
            <person name="Henrissat B."/>
            <person name="Quentin Y."/>
            <person name="Noirot P."/>
            <person name="Filloux A."/>
            <person name="Mejean V."/>
            <person name="Dubow M.S."/>
            <person name="Barras F."/>
            <person name="Barbe V."/>
            <person name="Weissenbach J."/>
            <person name="Mihalcescu I."/>
            <person name="Vermeglio A."/>
            <person name="Achouak W."/>
            <person name="Heulin T."/>
        </authorList>
    </citation>
    <scope>NUCLEOTIDE SEQUENCE [LARGE SCALE GENOMIC DNA]</scope>
    <source>
        <strain evidence="2">ATCC BAA-407 / DSM 14655 / LMG 21543 / TTB310</strain>
    </source>
</reference>
<gene>
    <name evidence="1" type="ordered locus">Rta_20600</name>
</gene>
<proteinExistence type="predicted"/>
<dbReference type="PATRIC" id="fig|365046.3.peg.2104"/>
<dbReference type="Proteomes" id="UP000008385">
    <property type="component" value="Chromosome"/>
</dbReference>
<dbReference type="STRING" id="365046.Rta_20600"/>
<keyword evidence="2" id="KW-1185">Reference proteome</keyword>
<reference evidence="2" key="1">
    <citation type="submission" date="2006-01" db="EMBL/GenBank/DDBJ databases">
        <title>Genome of the cyst-dividing bacterium Ramlibacter tataouinensis.</title>
        <authorList>
            <person name="Barakat M."/>
            <person name="Ortet P."/>
            <person name="De Luca G."/>
            <person name="Jourlin-Castelli C."/>
            <person name="Ansaldi M."/>
            <person name="Py B."/>
            <person name="Fichant G."/>
            <person name="Coutinho P."/>
            <person name="Voulhoux R."/>
            <person name="Bastien O."/>
            <person name="Roy S."/>
            <person name="Marechal E."/>
            <person name="Henrissat B."/>
            <person name="Quentin Y."/>
            <person name="Noirot P."/>
            <person name="Filloux A."/>
            <person name="Mejean V."/>
            <person name="DuBow M."/>
            <person name="Barras F."/>
            <person name="Heulin T."/>
        </authorList>
    </citation>
    <scope>NUCLEOTIDE SEQUENCE [LARGE SCALE GENOMIC DNA]</scope>
    <source>
        <strain evidence="2">ATCC BAA-407 / DSM 14655 / LMG 21543 / TTB310</strain>
    </source>
</reference>
<organism evidence="1 2">
    <name type="scientific">Ramlibacter tataouinensis (strain ATCC BAA-407 / DSM 14655 / LMG 21543 / TTB310)</name>
    <dbReference type="NCBI Taxonomy" id="365046"/>
    <lineage>
        <taxon>Bacteria</taxon>
        <taxon>Pseudomonadati</taxon>
        <taxon>Pseudomonadota</taxon>
        <taxon>Betaproteobacteria</taxon>
        <taxon>Burkholderiales</taxon>
        <taxon>Comamonadaceae</taxon>
        <taxon>Ramlibacter</taxon>
    </lineage>
</organism>
<evidence type="ECO:0000313" key="1">
    <source>
        <dbReference type="EMBL" id="AEG93153.1"/>
    </source>
</evidence>
<dbReference type="KEGG" id="rta:Rta_20600"/>
<sequence length="169" mass="17480">MHNPRVFLPPRLRALLAAIDGRADPRQYGAGSWSPAEVHSMLDALMKAGYVVLGEGGTAPANVPAVPRRAAAAPTLVPAGTVPAAPPRFAGAELPDALAVISEFAMAHLPGDALQLLFALEGVTSLAELRTQLGGYEARVAQLGPVGRKHLAELHGLLSGAHPVLQPAF</sequence>
<dbReference type="HOGENOM" id="CLU_1577239_0_0_4"/>
<dbReference type="EMBL" id="CP000245">
    <property type="protein sequence ID" value="AEG93153.1"/>
    <property type="molecule type" value="Genomic_DNA"/>
</dbReference>